<keyword evidence="3" id="KW-1133">Transmembrane helix</keyword>
<keyword evidence="6" id="KW-1185">Reference proteome</keyword>
<dbReference type="PANTHER" id="PTHR35894">
    <property type="entry name" value="GENERAL SECRETION PATHWAY PROTEIN A-RELATED"/>
    <property type="match status" value="1"/>
</dbReference>
<evidence type="ECO:0000313" key="5">
    <source>
        <dbReference type="EMBL" id="BAV32853.1"/>
    </source>
</evidence>
<dbReference type="InterPro" id="IPR027417">
    <property type="entry name" value="P-loop_NTPase"/>
</dbReference>
<dbReference type="SMART" id="SM00382">
    <property type="entry name" value="AAA"/>
    <property type="match status" value="1"/>
</dbReference>
<dbReference type="InParanoid" id="A0A1B4XDG5"/>
<evidence type="ECO:0000256" key="2">
    <source>
        <dbReference type="SAM" id="MobiDB-lite"/>
    </source>
</evidence>
<keyword evidence="3" id="KW-0812">Transmembrane</keyword>
<dbReference type="CDD" id="cd00009">
    <property type="entry name" value="AAA"/>
    <property type="match status" value="1"/>
</dbReference>
<dbReference type="Pfam" id="PF13401">
    <property type="entry name" value="AAA_22"/>
    <property type="match status" value="1"/>
</dbReference>
<dbReference type="Proteomes" id="UP000243180">
    <property type="component" value="Chromosome"/>
</dbReference>
<feature type="compositionally biased region" description="Basic and acidic residues" evidence="2">
    <location>
        <begin position="323"/>
        <end position="335"/>
    </location>
</feature>
<dbReference type="KEGG" id="slim:SCL_0531"/>
<feature type="transmembrane region" description="Helical" evidence="3">
    <location>
        <begin position="426"/>
        <end position="449"/>
    </location>
</feature>
<evidence type="ECO:0000259" key="4">
    <source>
        <dbReference type="SMART" id="SM00382"/>
    </source>
</evidence>
<evidence type="ECO:0000256" key="3">
    <source>
        <dbReference type="SAM" id="Phobius"/>
    </source>
</evidence>
<dbReference type="InterPro" id="IPR052026">
    <property type="entry name" value="ExeA_AAA_ATPase_DNA-bind"/>
</dbReference>
<dbReference type="EMBL" id="AP014879">
    <property type="protein sequence ID" value="BAV32853.1"/>
    <property type="molecule type" value="Genomic_DNA"/>
</dbReference>
<evidence type="ECO:0000256" key="1">
    <source>
        <dbReference type="SAM" id="Coils"/>
    </source>
</evidence>
<feature type="region of interest" description="Disordered" evidence="2">
    <location>
        <begin position="323"/>
        <end position="422"/>
    </location>
</feature>
<dbReference type="Gene3D" id="3.40.50.300">
    <property type="entry name" value="P-loop containing nucleotide triphosphate hydrolases"/>
    <property type="match status" value="1"/>
</dbReference>
<dbReference type="InterPro" id="IPR003593">
    <property type="entry name" value="AAA+_ATPase"/>
</dbReference>
<protein>
    <recommendedName>
        <fullName evidence="4">AAA+ ATPase domain-containing protein</fullName>
    </recommendedName>
</protein>
<feature type="region of interest" description="Disordered" evidence="2">
    <location>
        <begin position="459"/>
        <end position="495"/>
    </location>
</feature>
<dbReference type="RefSeq" id="WP_096359737.1">
    <property type="nucleotide sequence ID" value="NZ_AP014879.1"/>
</dbReference>
<gene>
    <name evidence="5" type="ORF">SCL_0531</name>
</gene>
<keyword evidence="3" id="KW-0472">Membrane</keyword>
<sequence>MYESFYGLKEKPFSLLPDPAFLYLSRQHEMAITLLEYSLENQAGFCVITGKAGTGKTTLLRRLLNQIGDDVSIGLITNTHHSFGELQRWILHAFSLDDGGDNRARQHQIFTDYLIGQYAKNRRTMLIIDEAQNMSAAALEELRMLSNINSEKDLLLQVILVGQPPLRELLRHPELEQFAQRVAVDYHLDGLSSEETRGYIRHRLRVAGGEHELFTDDACEGVFVHSGGIPRLINLLCDLALVYAYGGQAAVVTGELVEQVVSEREQHGALPVFAAVPEARTRQHLTLKQAPASMAVNISEAVVTHGAPRLVGEAGRVLTMEEKASVSRPATDAKKTRVHAVRSAPAREDKNPGAMLEPGAPGTNPDMAPPPETAVSDTAEINPAPATVLDAPPVADRRKANEPSTALSVPAPEPARRADAGKRTRTWRYIAAGVFVFLISATVLGWRFLDWTHLTTAAPAQTSPAHVTSIRRNPEPKPVDATPVSTSSPASRSVPDASLTQLAVGISAVPGKDAAEEARLRQIQRERDAAVAVAEAATRERESLRNAALARERVLAQEHEAALARERERAKQLTKAAEMAILQAHEAEVAAEAKVAEPAAPALKVKVDDTPATRATGSGAASQNANIEVVPELGDAKAAAAFTTNPCKGPSARFLSTCE</sequence>
<dbReference type="OrthoDB" id="9780149at2"/>
<keyword evidence="1" id="KW-0175">Coiled coil</keyword>
<dbReference type="PANTHER" id="PTHR35894:SF1">
    <property type="entry name" value="PHOSPHORIBULOKINASE _ URIDINE KINASE FAMILY"/>
    <property type="match status" value="1"/>
</dbReference>
<proteinExistence type="predicted"/>
<name>A0A1B4XDG5_9GAMM</name>
<dbReference type="SUPFAM" id="SSF52540">
    <property type="entry name" value="P-loop containing nucleoside triphosphate hydrolases"/>
    <property type="match status" value="1"/>
</dbReference>
<dbReference type="GO" id="GO:0016887">
    <property type="term" value="F:ATP hydrolysis activity"/>
    <property type="evidence" value="ECO:0007669"/>
    <property type="project" value="InterPro"/>
</dbReference>
<dbReference type="AlphaFoldDB" id="A0A1B4XDG5"/>
<accession>A0A1B4XDG5</accession>
<dbReference type="InterPro" id="IPR049945">
    <property type="entry name" value="AAA_22"/>
</dbReference>
<organism evidence="5 6">
    <name type="scientific">Sulfuricaulis limicola</name>
    <dbReference type="NCBI Taxonomy" id="1620215"/>
    <lineage>
        <taxon>Bacteria</taxon>
        <taxon>Pseudomonadati</taxon>
        <taxon>Pseudomonadota</taxon>
        <taxon>Gammaproteobacteria</taxon>
        <taxon>Acidiferrobacterales</taxon>
        <taxon>Acidiferrobacteraceae</taxon>
        <taxon>Sulfuricaulis</taxon>
    </lineage>
</organism>
<feature type="coiled-coil region" evidence="1">
    <location>
        <begin position="520"/>
        <end position="583"/>
    </location>
</feature>
<evidence type="ECO:0000313" key="6">
    <source>
        <dbReference type="Proteomes" id="UP000243180"/>
    </source>
</evidence>
<reference evidence="5 6" key="1">
    <citation type="submission" date="2015-05" db="EMBL/GenBank/DDBJ databases">
        <title>Complete genome sequence of a sulfur-oxidizing gammaproteobacterium strain HA5.</title>
        <authorList>
            <person name="Miura A."/>
            <person name="Kojima H."/>
            <person name="Fukui M."/>
        </authorList>
    </citation>
    <scope>NUCLEOTIDE SEQUENCE [LARGE SCALE GENOMIC DNA]</scope>
    <source>
        <strain evidence="5 6">HA5</strain>
    </source>
</reference>
<feature type="domain" description="AAA+ ATPase" evidence="4">
    <location>
        <begin position="42"/>
        <end position="185"/>
    </location>
</feature>